<accession>A0A8H6SXC5</accession>
<reference evidence="18" key="1">
    <citation type="submission" date="2020-05" db="EMBL/GenBank/DDBJ databases">
        <title>Mycena genomes resolve the evolution of fungal bioluminescence.</title>
        <authorList>
            <person name="Tsai I.J."/>
        </authorList>
    </citation>
    <scope>NUCLEOTIDE SEQUENCE</scope>
    <source>
        <strain evidence="18">171206Taipei</strain>
    </source>
</reference>
<keyword evidence="6" id="KW-0328">Glycosyltransferase</keyword>
<dbReference type="Proteomes" id="UP000636479">
    <property type="component" value="Unassembled WGS sequence"/>
</dbReference>
<feature type="transmembrane region" description="Helical" evidence="17">
    <location>
        <begin position="287"/>
        <end position="305"/>
    </location>
</feature>
<name>A0A8H6SXC5_9AGAR</name>
<evidence type="ECO:0000256" key="14">
    <source>
        <dbReference type="ARBA" id="ARBA00048064"/>
    </source>
</evidence>
<evidence type="ECO:0000256" key="1">
    <source>
        <dbReference type="ARBA" id="ARBA00004477"/>
    </source>
</evidence>
<evidence type="ECO:0000313" key="19">
    <source>
        <dbReference type="Proteomes" id="UP000636479"/>
    </source>
</evidence>
<feature type="region of interest" description="Disordered" evidence="16">
    <location>
        <begin position="495"/>
        <end position="514"/>
    </location>
</feature>
<dbReference type="GO" id="GO:0006488">
    <property type="term" value="P:dolichol-linked oligosaccharide biosynthetic process"/>
    <property type="evidence" value="ECO:0007669"/>
    <property type="project" value="InterPro"/>
</dbReference>
<keyword evidence="7" id="KW-0808">Transferase</keyword>
<feature type="transmembrane region" description="Helical" evidence="17">
    <location>
        <begin position="247"/>
        <end position="267"/>
    </location>
</feature>
<feature type="compositionally biased region" description="Polar residues" evidence="16">
    <location>
        <begin position="769"/>
        <end position="782"/>
    </location>
</feature>
<comment type="subcellular location">
    <subcellularLocation>
        <location evidence="1">Endoplasmic reticulum membrane</location>
        <topology evidence="1">Multi-pass membrane protein</topology>
    </subcellularLocation>
</comment>
<keyword evidence="9" id="KW-0256">Endoplasmic reticulum</keyword>
<feature type="transmembrane region" description="Helical" evidence="17">
    <location>
        <begin position="95"/>
        <end position="112"/>
    </location>
</feature>
<dbReference type="PANTHER" id="PTHR12989:SF10">
    <property type="entry name" value="DOL-P-GLC:GLC(2)MAN(9)GLCNAC(2)-PP-DOL ALPHA-1,2-GLUCOSYLTRANSFERASE-RELATED"/>
    <property type="match status" value="1"/>
</dbReference>
<evidence type="ECO:0000256" key="3">
    <source>
        <dbReference type="ARBA" id="ARBA00010600"/>
    </source>
</evidence>
<feature type="transmembrane region" description="Helical" evidence="17">
    <location>
        <begin position="326"/>
        <end position="347"/>
    </location>
</feature>
<feature type="compositionally biased region" description="Polar residues" evidence="16">
    <location>
        <begin position="853"/>
        <end position="866"/>
    </location>
</feature>
<feature type="compositionally biased region" description="Basic and acidic residues" evidence="16">
    <location>
        <begin position="533"/>
        <end position="543"/>
    </location>
</feature>
<feature type="region of interest" description="Disordered" evidence="16">
    <location>
        <begin position="533"/>
        <end position="666"/>
    </location>
</feature>
<feature type="compositionally biased region" description="Polar residues" evidence="16">
    <location>
        <begin position="602"/>
        <end position="616"/>
    </location>
</feature>
<protein>
    <recommendedName>
        <fullName evidence="5">Dol-P-Glc:Glc(2)Man(9)GlcNAc(2)-PP-Dol alpha-1,2-glucosyltransferase</fullName>
        <ecNumber evidence="4">2.4.1.256</ecNumber>
    </recommendedName>
    <alternativeName>
        <fullName evidence="12">Asparagine-linked glycosylation protein 10</fullName>
    </alternativeName>
</protein>
<evidence type="ECO:0000256" key="8">
    <source>
        <dbReference type="ARBA" id="ARBA00022692"/>
    </source>
</evidence>
<dbReference type="EMBL" id="JACAZF010000004">
    <property type="protein sequence ID" value="KAF7306547.1"/>
    <property type="molecule type" value="Genomic_DNA"/>
</dbReference>
<dbReference type="AlphaFoldDB" id="A0A8H6SXC5"/>
<evidence type="ECO:0000256" key="17">
    <source>
        <dbReference type="SAM" id="Phobius"/>
    </source>
</evidence>
<feature type="compositionally biased region" description="Polar residues" evidence="16">
    <location>
        <begin position="495"/>
        <end position="505"/>
    </location>
</feature>
<feature type="region of interest" description="Disordered" evidence="16">
    <location>
        <begin position="694"/>
        <end position="800"/>
    </location>
</feature>
<evidence type="ECO:0000256" key="11">
    <source>
        <dbReference type="ARBA" id="ARBA00023136"/>
    </source>
</evidence>
<feature type="coiled-coil region" evidence="15">
    <location>
        <begin position="998"/>
        <end position="1050"/>
    </location>
</feature>
<comment type="caution">
    <text evidence="18">The sequence shown here is derived from an EMBL/GenBank/DDBJ whole genome shotgun (WGS) entry which is preliminary data.</text>
</comment>
<keyword evidence="19" id="KW-1185">Reference proteome</keyword>
<feature type="region of interest" description="Disordered" evidence="16">
    <location>
        <begin position="825"/>
        <end position="888"/>
    </location>
</feature>
<feature type="compositionally biased region" description="Pro residues" evidence="16">
    <location>
        <begin position="826"/>
        <end position="835"/>
    </location>
</feature>
<sequence length="1154" mass="126797">MATTYVGFVGLSIIVLKEFNSVVTEPYMVCYSQHSSLHKHDPLASNQDEPFHIPQAQAYCRGEFDTWDPKLTTPPGLYILTLVLKKMFMLKCNVAQLRLTTALSLLFLPLVLGRLLAFHQRGRLPRWTEPPLDALILSCFPIAWFFGFLYYTEVPSLVFVVGTIAAAFQGKHWLAALLGLGSCTFRQTNIIWVLYAYAMSQLMYLRFRRSPPGAKPLGQLHDPLAFEARPNDIIKTLLSLPSVIRDILPAFVPYALVLIAFAAFVVWNGGIVLGDKSNHIPTLHVPQMYYFIAFSTAFGWPVLISGKHGVIGLVRQVYLRMFGSKLRILCTILSSLAMAFTVNLFTIHHPFLLSDNRHYTFYVWHRIYMRFPAPYLLIPFYIACAWAWFLRVGEQQTMLQTFLLPIFVLPTLLPTPLLEPRYFLIPYILLRSQVADIPSWSVALEGGWYVAINAATMYVFLYMPREGPTSSTLHPPLEGRAASARFSSPSLFSITMPSDGGSSTPPKAATRSSIRHSLGLASKALAAISKDKEGTKKLKDASGHSRRLSAVDAKPSIALAPRASLGDVNRPSTIAPKRTMTPESKTITRRRVSGTIKEDQQPEQNTNGNGTITRSASLRPRPGVSALPKYRPRSVVGGEKPPSPVRAGTRRRLAGSDEDEDDQASKVVETAVEKSMRPISPLPQRAALKANLSSAINAPSPPVKQVKAAPKAKDTPPRPTKTVRTTPSANNIHNTINNNAIPRPSSSTSSSSSFTPRTPKSTNPKGGASSKNGSPLRSQTESPLARHSKKASSSQLGIPLEAGNMSHISEEGNSEDEEVALLLAPVAPPGAPTPAMPRNVVTSRRVRKPPQTPTRSQLPSRANMSYLSPLPPTNENSPSSLRPKPAGNVPIAGRGSILSWEQLAEASRSLDQDEIAHMLSEMPAPFRSGAVSPVSPIDVPESPCLSAMNSPGEFGSISQVLLPEVTPSPAPHANHSRLTEKDIPAVDPAVVTLLRLQLASVENTAKERLHQLNLMEEEIHNLKQARMRDAEELRQQVGDLEHELRGSLELRQRTDEDRSAHIASLEDQLRAADESHIQQIDDIVEETKASVQREADVERAKVSAVWCARVAGTQWAFVRDFAENELDAIKGDREILAALLTDLDAMRERALAAC</sequence>
<evidence type="ECO:0000256" key="2">
    <source>
        <dbReference type="ARBA" id="ARBA00004922"/>
    </source>
</evidence>
<evidence type="ECO:0000256" key="16">
    <source>
        <dbReference type="SAM" id="MobiDB-lite"/>
    </source>
</evidence>
<dbReference type="GeneID" id="59343790"/>
<organism evidence="18 19">
    <name type="scientific">Mycena indigotica</name>
    <dbReference type="NCBI Taxonomy" id="2126181"/>
    <lineage>
        <taxon>Eukaryota</taxon>
        <taxon>Fungi</taxon>
        <taxon>Dikarya</taxon>
        <taxon>Basidiomycota</taxon>
        <taxon>Agaricomycotina</taxon>
        <taxon>Agaricomycetes</taxon>
        <taxon>Agaricomycetidae</taxon>
        <taxon>Agaricales</taxon>
        <taxon>Marasmiineae</taxon>
        <taxon>Mycenaceae</taxon>
        <taxon>Mycena</taxon>
    </lineage>
</organism>
<feature type="transmembrane region" description="Helical" evidence="17">
    <location>
        <begin position="367"/>
        <end position="389"/>
    </location>
</feature>
<comment type="pathway">
    <text evidence="2">Protein modification; protein glycosylation.</text>
</comment>
<feature type="transmembrane region" description="Helical" evidence="17">
    <location>
        <begin position="401"/>
        <end position="418"/>
    </location>
</feature>
<dbReference type="RefSeq" id="XP_037221566.1">
    <property type="nucleotide sequence ID" value="XM_037361274.1"/>
</dbReference>
<evidence type="ECO:0000256" key="13">
    <source>
        <dbReference type="ARBA" id="ARBA00044727"/>
    </source>
</evidence>
<feature type="compositionally biased region" description="Low complexity" evidence="16">
    <location>
        <begin position="720"/>
        <end position="762"/>
    </location>
</feature>
<proteinExistence type="inferred from homology"/>
<evidence type="ECO:0000256" key="9">
    <source>
        <dbReference type="ARBA" id="ARBA00022824"/>
    </source>
</evidence>
<keyword evidence="15" id="KW-0175">Coiled coil</keyword>
<evidence type="ECO:0000313" key="18">
    <source>
        <dbReference type="EMBL" id="KAF7306547.1"/>
    </source>
</evidence>
<dbReference type="InterPro" id="IPR016900">
    <property type="entry name" value="Alg10"/>
</dbReference>
<evidence type="ECO:0000256" key="7">
    <source>
        <dbReference type="ARBA" id="ARBA00022679"/>
    </source>
</evidence>
<comment type="similarity">
    <text evidence="3">Belongs to the ALG10 glucosyltransferase family.</text>
</comment>
<evidence type="ECO:0000256" key="12">
    <source>
        <dbReference type="ARBA" id="ARBA00032069"/>
    </source>
</evidence>
<dbReference type="PANTHER" id="PTHR12989">
    <property type="entry name" value="ALPHA-1,2-GLUCOSYLTRANSFERASE ALG10"/>
    <property type="match status" value="1"/>
</dbReference>
<evidence type="ECO:0000256" key="10">
    <source>
        <dbReference type="ARBA" id="ARBA00022989"/>
    </source>
</evidence>
<evidence type="ECO:0000256" key="5">
    <source>
        <dbReference type="ARBA" id="ARBA00018512"/>
    </source>
</evidence>
<dbReference type="EC" id="2.4.1.256" evidence="4"/>
<gene>
    <name evidence="18" type="ORF">MIND_00446000</name>
</gene>
<dbReference type="GO" id="GO:0106073">
    <property type="term" value="F:dolichyl pyrophosphate Glc2Man9GlcNAc2 alpha-1,2-glucosyltransferase activity"/>
    <property type="evidence" value="ECO:0007669"/>
    <property type="project" value="UniProtKB-EC"/>
</dbReference>
<comment type="function">
    <text evidence="13">Dol-P-Glc:Glc(2)Man(9)GlcNAc(2)-PP-Dol alpha-1,2-glucosyltransferase that operates in the biosynthetic pathway of dolichol-linked oligosaccharides, the glycan precursors employed in protein asparagine (N)-glycosylation. The assembly of dolichol-linked oligosaccharides begins on the cytosolic side of the endoplasmic reticulum membrane and finishes in its lumen. The sequential addition of sugars to dolichol pyrophosphate produces dolichol-linked oligosaccharides containing fourteen sugars, including two GlcNAcs, nine mannoses and three glucoses. Once assembled, the oligosaccharide is transferred from the lipid to nascent proteins by oligosaccharyltransferases. In the lumen of the endoplasmic reticulum, adds the third and last glucose residue from dolichyl phosphate glucose (Dol-P-Glc) onto the lipid-linked oligosaccharide intermediate Glc(2)Man(9)GlcNAc(2)-PP-Dol to produce Glc(3)Man(9)GlcNAc(2)-PP-Dol.</text>
</comment>
<evidence type="ECO:0000256" key="6">
    <source>
        <dbReference type="ARBA" id="ARBA00022676"/>
    </source>
</evidence>
<dbReference type="GO" id="GO:0005789">
    <property type="term" value="C:endoplasmic reticulum membrane"/>
    <property type="evidence" value="ECO:0007669"/>
    <property type="project" value="UniProtKB-SubCell"/>
</dbReference>
<dbReference type="OrthoDB" id="4769at2759"/>
<evidence type="ECO:0000256" key="4">
    <source>
        <dbReference type="ARBA" id="ARBA00011967"/>
    </source>
</evidence>
<dbReference type="Pfam" id="PF04922">
    <property type="entry name" value="DIE2_ALG10"/>
    <property type="match status" value="1"/>
</dbReference>
<comment type="catalytic activity">
    <reaction evidence="14">
        <text>an alpha-D-Glc-(1-&gt;3)-alpha-D-Glc-(1-&gt;3)-alpha-D-Man-(1-&gt;2)-alpha-D-Man-(1-&gt;2)-alpha-D-Man-(1-&gt;3)-[alpha-D-Man-(1-&gt;2)-alpha-D-Man-(1-&gt;3)-[alpha-D-Man-(1-&gt;2)-alpha-D-Man-(1-&gt;6)]-alpha-D-Man-(1-&gt;6)]-beta-D-Man-(1-&gt;4)-beta-D-GlcNAc-(1-&gt;4)-alpha-D-GlcNAc-diphospho-di-trans,poly-cis-dolichol + a di-trans,poly-cis-dolichyl beta-D-glucosyl phosphate = a alpha-D-Glc-(1-&gt;2)-alpha-D-Glc-(1-&gt;3)-alpha-D-Glc-(1-&gt;3)-alpha-D-Man-(1-&gt;2)-alpha-D-Man-(1-&gt;2)-alpha-D-Man-(1-&gt;3)-[alpha-D-Man-(1-&gt;2)-alpha-D-Man-(1-&gt;3)-[alpha-D-Man-(1-&gt;2)-alpha-D-Man-(1-&gt;6)]-alpha-D-Man-(1-&gt;6)]-beta-D-Man-(1-&gt;4)-beta-D-GlcNAc-(1-&gt;4)-alpha-D-GlcNAc-diphospho-di-trans,poly-cis-dolichol + a di-trans,poly-cis-dolichyl phosphate + H(+)</text>
        <dbReference type="Rhea" id="RHEA:29543"/>
        <dbReference type="Rhea" id="RHEA-COMP:19498"/>
        <dbReference type="Rhea" id="RHEA-COMP:19502"/>
        <dbReference type="Rhea" id="RHEA-COMP:19512"/>
        <dbReference type="Rhea" id="RHEA-COMP:19522"/>
        <dbReference type="ChEBI" id="CHEBI:15378"/>
        <dbReference type="ChEBI" id="CHEBI:57525"/>
        <dbReference type="ChEBI" id="CHEBI:57683"/>
        <dbReference type="ChEBI" id="CHEBI:132522"/>
        <dbReference type="ChEBI" id="CHEBI:132523"/>
        <dbReference type="EC" id="2.4.1.256"/>
    </reaction>
    <physiologicalReaction direction="left-to-right" evidence="14">
        <dbReference type="Rhea" id="RHEA:29544"/>
    </physiologicalReaction>
</comment>
<keyword evidence="11 17" id="KW-0472">Membrane</keyword>
<evidence type="ECO:0000256" key="15">
    <source>
        <dbReference type="SAM" id="Coils"/>
    </source>
</evidence>
<keyword evidence="10 17" id="KW-1133">Transmembrane helix</keyword>
<keyword evidence="8 17" id="KW-0812">Transmembrane</keyword>